<evidence type="ECO:0000313" key="2">
    <source>
        <dbReference type="Proteomes" id="UP000033423"/>
    </source>
</evidence>
<dbReference type="AlphaFoldDB" id="A0A0F3GRF6"/>
<sequence length="55" mass="6190">MQKYMINDETGKVFQYDQAAVSSNKSLRACTEAEAKSYEATVLKIAPPPEDKKHK</sequence>
<reference evidence="1 2" key="1">
    <citation type="submission" date="2015-02" db="EMBL/GenBank/DDBJ databases">
        <title>Single-cell genomics of uncultivated deep-branching MTB reveals a conserved set of magnetosome genes.</title>
        <authorList>
            <person name="Kolinko S."/>
            <person name="Richter M."/>
            <person name="Glockner F.O."/>
            <person name="Brachmann A."/>
            <person name="Schuler D."/>
        </authorList>
    </citation>
    <scope>NUCLEOTIDE SEQUENCE [LARGE SCALE GENOMIC DNA]</scope>
    <source>
        <strain evidence="1">TM-1</strain>
    </source>
</reference>
<dbReference type="EMBL" id="LACI01001398">
    <property type="protein sequence ID" value="KJU84550.1"/>
    <property type="molecule type" value="Genomic_DNA"/>
</dbReference>
<proteinExistence type="predicted"/>
<gene>
    <name evidence="1" type="ORF">MBAV_003258</name>
</gene>
<organism evidence="1 2">
    <name type="scientific">Candidatus Magnetobacterium bavaricum</name>
    <dbReference type="NCBI Taxonomy" id="29290"/>
    <lineage>
        <taxon>Bacteria</taxon>
        <taxon>Pseudomonadati</taxon>
        <taxon>Nitrospirota</taxon>
        <taxon>Thermodesulfovibrionia</taxon>
        <taxon>Thermodesulfovibrionales</taxon>
        <taxon>Candidatus Magnetobacteriaceae</taxon>
        <taxon>Candidatus Magnetobacterium</taxon>
    </lineage>
</organism>
<keyword evidence="2" id="KW-1185">Reference proteome</keyword>
<dbReference type="Proteomes" id="UP000033423">
    <property type="component" value="Unassembled WGS sequence"/>
</dbReference>
<accession>A0A0F3GRF6</accession>
<protein>
    <submittedName>
        <fullName evidence="1">Uncharacterized protein</fullName>
    </submittedName>
</protein>
<comment type="caution">
    <text evidence="1">The sequence shown here is derived from an EMBL/GenBank/DDBJ whole genome shotgun (WGS) entry which is preliminary data.</text>
</comment>
<name>A0A0F3GRF6_9BACT</name>
<evidence type="ECO:0000313" key="1">
    <source>
        <dbReference type="EMBL" id="KJU84550.1"/>
    </source>
</evidence>